<organism evidence="2 3">
    <name type="scientific">Enterobacter phage phiEap-3</name>
    <dbReference type="NCBI Taxonomy" id="1682394"/>
    <lineage>
        <taxon>Viruses</taxon>
        <taxon>Duplodnaviria</taxon>
        <taxon>Heunggongvirae</taxon>
        <taxon>Uroviricota</taxon>
        <taxon>Caudoviricetes</taxon>
        <taxon>Pantevenvirales</taxon>
        <taxon>Straboviridae</taxon>
        <taxon>Slopekvirus</taxon>
        <taxon>Slopekvirus eap3</taxon>
    </lineage>
</organism>
<gene>
    <name evidence="2" type="ORF">ADS69_00094</name>
</gene>
<accession>A0A0K2FGZ3</accession>
<proteinExistence type="predicted"/>
<evidence type="ECO:0000313" key="2">
    <source>
        <dbReference type="EMBL" id="ALA45199.1"/>
    </source>
</evidence>
<keyword evidence="3" id="KW-1185">Reference proteome</keyword>
<protein>
    <submittedName>
        <fullName evidence="2">Uncharacterized protein</fullName>
    </submittedName>
</protein>
<dbReference type="EMBL" id="KT321315">
    <property type="protein sequence ID" value="ALA45199.1"/>
    <property type="molecule type" value="Genomic_DNA"/>
</dbReference>
<keyword evidence="1" id="KW-0812">Transmembrane</keyword>
<evidence type="ECO:0000313" key="3">
    <source>
        <dbReference type="Proteomes" id="UP000225536"/>
    </source>
</evidence>
<keyword evidence="1" id="KW-0472">Membrane</keyword>
<reference evidence="2 3" key="1">
    <citation type="submission" date="2015-07" db="EMBL/GenBank/DDBJ databases">
        <title>Enterobacter aerogenes phage phiEap-3.</title>
        <authorList>
            <person name="Zhao X."/>
        </authorList>
    </citation>
    <scope>NUCLEOTIDE SEQUENCE [LARGE SCALE GENOMIC DNA]</scope>
</reference>
<name>A0A0K2FGZ3_9CAUD</name>
<keyword evidence="1" id="KW-1133">Transmembrane helix</keyword>
<feature type="transmembrane region" description="Helical" evidence="1">
    <location>
        <begin position="31"/>
        <end position="53"/>
    </location>
</feature>
<dbReference type="Proteomes" id="UP000225536">
    <property type="component" value="Segment"/>
</dbReference>
<evidence type="ECO:0000256" key="1">
    <source>
        <dbReference type="SAM" id="Phobius"/>
    </source>
</evidence>
<sequence>MITLSDYLLFTAFWVASIFITVLIYNKRDDFGLLLFIHGLPLSMWIVMTAEILH</sequence>
<feature type="transmembrane region" description="Helical" evidence="1">
    <location>
        <begin position="7"/>
        <end position="25"/>
    </location>
</feature>